<dbReference type="InterPro" id="IPR015300">
    <property type="entry name" value="DNA-bd_pseudobarrel_sf"/>
</dbReference>
<keyword evidence="13" id="KW-1185">Reference proteome</keyword>
<dbReference type="GO" id="GO:0005634">
    <property type="term" value="C:nucleus"/>
    <property type="evidence" value="ECO:0007669"/>
    <property type="project" value="UniProtKB-SubCell"/>
</dbReference>
<dbReference type="Pfam" id="PF03859">
    <property type="entry name" value="CG-1"/>
    <property type="match status" value="1"/>
</dbReference>
<dbReference type="CDD" id="cd10017">
    <property type="entry name" value="B3_DNA"/>
    <property type="match status" value="1"/>
</dbReference>
<feature type="domain" description="TF-B3" evidence="9">
    <location>
        <begin position="159"/>
        <end position="275"/>
    </location>
</feature>
<dbReference type="PANTHER" id="PTHR31140">
    <property type="entry name" value="B3 DOMAIN-CONTAINING TRANSCRIPTION FACTOR ABI3"/>
    <property type="match status" value="1"/>
</dbReference>
<keyword evidence="4" id="KW-0805">Transcription regulation</keyword>
<dbReference type="Pfam" id="PF02362">
    <property type="entry name" value="B3"/>
    <property type="match status" value="1"/>
</dbReference>
<dbReference type="InterPro" id="IPR036955">
    <property type="entry name" value="AP2/ERF_dom_sf"/>
</dbReference>
<evidence type="ECO:0000313" key="13">
    <source>
        <dbReference type="Proteomes" id="UP000306102"/>
    </source>
</evidence>
<dbReference type="GO" id="GO:0009873">
    <property type="term" value="P:ethylene-activated signaling pathway"/>
    <property type="evidence" value="ECO:0007669"/>
    <property type="project" value="UniProtKB-KW"/>
</dbReference>
<dbReference type="FunFam" id="3.30.730.10:FF:000008">
    <property type="entry name" value="AP2 domain-containing protein RAP2.8"/>
    <property type="match status" value="1"/>
</dbReference>
<proteinExistence type="inferred from homology"/>
<dbReference type="SUPFAM" id="SSF54171">
    <property type="entry name" value="DNA-binding domain"/>
    <property type="match status" value="1"/>
</dbReference>
<dbReference type="InterPro" id="IPR001471">
    <property type="entry name" value="AP2/ERF_dom"/>
</dbReference>
<name>A0A4S4DM68_CAMSN</name>
<dbReference type="GO" id="GO:0003700">
    <property type="term" value="F:DNA-binding transcription factor activity"/>
    <property type="evidence" value="ECO:0007669"/>
    <property type="project" value="InterPro"/>
</dbReference>
<keyword evidence="7" id="KW-0539">Nucleus</keyword>
<dbReference type="PANTHER" id="PTHR31140:SF58">
    <property type="entry name" value="DNA-BINDING PROTEIN RAV1"/>
    <property type="match status" value="1"/>
</dbReference>
<dbReference type="EMBL" id="SDRB02010817">
    <property type="protein sequence ID" value="THG04073.1"/>
    <property type="molecule type" value="Genomic_DNA"/>
</dbReference>
<evidence type="ECO:0000256" key="6">
    <source>
        <dbReference type="ARBA" id="ARBA00023163"/>
    </source>
</evidence>
<reference evidence="12 13" key="1">
    <citation type="journal article" date="2018" name="Proc. Natl. Acad. Sci. U.S.A.">
        <title>Draft genome sequence of Camellia sinensis var. sinensis provides insights into the evolution of the tea genome and tea quality.</title>
        <authorList>
            <person name="Wei C."/>
            <person name="Yang H."/>
            <person name="Wang S."/>
            <person name="Zhao J."/>
            <person name="Liu C."/>
            <person name="Gao L."/>
            <person name="Xia E."/>
            <person name="Lu Y."/>
            <person name="Tai Y."/>
            <person name="She G."/>
            <person name="Sun J."/>
            <person name="Cao H."/>
            <person name="Tong W."/>
            <person name="Gao Q."/>
            <person name="Li Y."/>
            <person name="Deng W."/>
            <person name="Jiang X."/>
            <person name="Wang W."/>
            <person name="Chen Q."/>
            <person name="Zhang S."/>
            <person name="Li H."/>
            <person name="Wu J."/>
            <person name="Wang P."/>
            <person name="Li P."/>
            <person name="Shi C."/>
            <person name="Zheng F."/>
            <person name="Jian J."/>
            <person name="Huang B."/>
            <person name="Shan D."/>
            <person name="Shi M."/>
            <person name="Fang C."/>
            <person name="Yue Y."/>
            <person name="Li F."/>
            <person name="Li D."/>
            <person name="Wei S."/>
            <person name="Han B."/>
            <person name="Jiang C."/>
            <person name="Yin Y."/>
            <person name="Xia T."/>
            <person name="Zhang Z."/>
            <person name="Bennetzen J.L."/>
            <person name="Zhao S."/>
            <person name="Wan X."/>
        </authorList>
    </citation>
    <scope>NUCLEOTIDE SEQUENCE [LARGE SCALE GENOMIC DNA]</scope>
    <source>
        <strain evidence="13">cv. Shuchazao</strain>
        <tissue evidence="12">Leaf</tissue>
    </source>
</reference>
<sequence>MIEDGKVNVIAESSDQGSPGHPSHTYKNPKNDNNEFPAKFKGIVPQPNGHWGAQIYANHQRVWLGTFKSEVDAAMAYDSASIKLRIGDNRRHFPWANITVHEPKFQSFHSTEAILNMIRDGSYPSKFADFMRSQMGELEIGHKIMRMHGHAGFSCKLLFQKELTPSDVSKLNRLFVPKRYAVKQFPPVVENTDENTDGGKLDEVHLFFYDRLMSLWKFRYCYWKSSQSFVFTKGWNRFVKEKELKANDVIAFYVCECQERAKEAQAFCVIDIGYNGGSRNDRAVEGIGQNVDMQVDLCRGFGQYFDCKLFKEEKEEFGDQKWVLPYFRKDGHSWHRKNDGRAVGEAHERLKV</sequence>
<evidence type="ECO:0000259" key="9">
    <source>
        <dbReference type="PROSITE" id="PS50863"/>
    </source>
</evidence>
<dbReference type="PROSITE" id="PS50863">
    <property type="entry name" value="B3"/>
    <property type="match status" value="1"/>
</dbReference>
<dbReference type="PROSITE" id="PS51437">
    <property type="entry name" value="CG_1"/>
    <property type="match status" value="1"/>
</dbReference>
<feature type="domain" description="AP2/ERF" evidence="10">
    <location>
        <begin position="39"/>
        <end position="94"/>
    </location>
</feature>
<dbReference type="SMART" id="SM00380">
    <property type="entry name" value="AP2"/>
    <property type="match status" value="1"/>
</dbReference>
<comment type="caution">
    <text evidence="12">The sequence shown here is derived from an EMBL/GenBank/DDBJ whole genome shotgun (WGS) entry which is preliminary data.</text>
</comment>
<keyword evidence="3" id="KW-0936">Ethylene signaling pathway</keyword>
<comment type="similarity">
    <text evidence="2">Belongs to the AP2/ERF transcription factor family. RAV subfamily.</text>
</comment>
<dbReference type="InterPro" id="IPR003340">
    <property type="entry name" value="B3_DNA-bd"/>
</dbReference>
<feature type="region of interest" description="Disordered" evidence="8">
    <location>
        <begin position="1"/>
        <end position="39"/>
    </location>
</feature>
<evidence type="ECO:0000256" key="7">
    <source>
        <dbReference type="ARBA" id="ARBA00023242"/>
    </source>
</evidence>
<evidence type="ECO:0000256" key="4">
    <source>
        <dbReference type="ARBA" id="ARBA00023015"/>
    </source>
</evidence>
<accession>A0A4S4DM68</accession>
<evidence type="ECO:0000256" key="8">
    <source>
        <dbReference type="SAM" id="MobiDB-lite"/>
    </source>
</evidence>
<dbReference type="PROSITE" id="PS51032">
    <property type="entry name" value="AP2_ERF"/>
    <property type="match status" value="1"/>
</dbReference>
<dbReference type="AlphaFoldDB" id="A0A4S4DM68"/>
<dbReference type="SUPFAM" id="SSF101936">
    <property type="entry name" value="DNA-binding pseudobarrel domain"/>
    <property type="match status" value="1"/>
</dbReference>
<gene>
    <name evidence="12" type="ORF">TEA_022028</name>
</gene>
<dbReference type="InterPro" id="IPR005559">
    <property type="entry name" value="CG-1_dom"/>
</dbReference>
<comment type="subcellular location">
    <subcellularLocation>
        <location evidence="1">Nucleus</location>
    </subcellularLocation>
</comment>
<evidence type="ECO:0000259" key="11">
    <source>
        <dbReference type="PROSITE" id="PS51437"/>
    </source>
</evidence>
<feature type="domain" description="CG-1" evidence="11">
    <location>
        <begin position="269"/>
        <end position="352"/>
    </location>
</feature>
<evidence type="ECO:0000259" key="10">
    <source>
        <dbReference type="PROSITE" id="PS51032"/>
    </source>
</evidence>
<evidence type="ECO:0000256" key="1">
    <source>
        <dbReference type="ARBA" id="ARBA00004123"/>
    </source>
</evidence>
<keyword evidence="5" id="KW-0238">DNA-binding</keyword>
<organism evidence="12 13">
    <name type="scientific">Camellia sinensis var. sinensis</name>
    <name type="common">China tea</name>
    <dbReference type="NCBI Taxonomy" id="542762"/>
    <lineage>
        <taxon>Eukaryota</taxon>
        <taxon>Viridiplantae</taxon>
        <taxon>Streptophyta</taxon>
        <taxon>Embryophyta</taxon>
        <taxon>Tracheophyta</taxon>
        <taxon>Spermatophyta</taxon>
        <taxon>Magnoliopsida</taxon>
        <taxon>eudicotyledons</taxon>
        <taxon>Gunneridae</taxon>
        <taxon>Pentapetalae</taxon>
        <taxon>asterids</taxon>
        <taxon>Ericales</taxon>
        <taxon>Theaceae</taxon>
        <taxon>Camellia</taxon>
    </lineage>
</organism>
<keyword evidence="6" id="KW-0804">Transcription</keyword>
<protein>
    <submittedName>
        <fullName evidence="12">Uncharacterized protein</fullName>
    </submittedName>
</protein>
<evidence type="ECO:0000256" key="3">
    <source>
        <dbReference type="ARBA" id="ARBA00022745"/>
    </source>
</evidence>
<dbReference type="Proteomes" id="UP000306102">
    <property type="component" value="Unassembled WGS sequence"/>
</dbReference>
<dbReference type="SMART" id="SM01019">
    <property type="entry name" value="B3"/>
    <property type="match status" value="1"/>
</dbReference>
<dbReference type="Gene3D" id="3.30.730.10">
    <property type="entry name" value="AP2/ERF domain"/>
    <property type="match status" value="1"/>
</dbReference>
<evidence type="ECO:0000313" key="12">
    <source>
        <dbReference type="EMBL" id="THG04073.1"/>
    </source>
</evidence>
<dbReference type="InterPro" id="IPR044800">
    <property type="entry name" value="LEC2-like"/>
</dbReference>
<dbReference type="Gene3D" id="2.40.330.10">
    <property type="entry name" value="DNA-binding pseudobarrel domain"/>
    <property type="match status" value="1"/>
</dbReference>
<evidence type="ECO:0000256" key="5">
    <source>
        <dbReference type="ARBA" id="ARBA00023125"/>
    </source>
</evidence>
<dbReference type="InterPro" id="IPR016177">
    <property type="entry name" value="DNA-bd_dom_sf"/>
</dbReference>
<dbReference type="GO" id="GO:0003677">
    <property type="term" value="F:DNA binding"/>
    <property type="evidence" value="ECO:0007669"/>
    <property type="project" value="UniProtKB-KW"/>
</dbReference>
<evidence type="ECO:0000256" key="2">
    <source>
        <dbReference type="ARBA" id="ARBA00009089"/>
    </source>
</evidence>
<dbReference type="CDD" id="cd00018">
    <property type="entry name" value="AP2"/>
    <property type="match status" value="1"/>
</dbReference>